<dbReference type="Pfam" id="PF00583">
    <property type="entry name" value="Acetyltransf_1"/>
    <property type="match status" value="1"/>
</dbReference>
<dbReference type="CDD" id="cd04301">
    <property type="entry name" value="NAT_SF"/>
    <property type="match status" value="1"/>
</dbReference>
<protein>
    <submittedName>
        <fullName evidence="2">GNAT family N-acetyltransferase</fullName>
    </submittedName>
</protein>
<dbReference type="GO" id="GO:0016747">
    <property type="term" value="F:acyltransferase activity, transferring groups other than amino-acyl groups"/>
    <property type="evidence" value="ECO:0007669"/>
    <property type="project" value="InterPro"/>
</dbReference>
<sequence>MSDIDMEIDIRPVDLETRAHFSEILEEASAWQKARGSEGWSYPFDDAWMLPRIERGELFLAYMDSHPVAAFRILWKDRPYWGERETGDSIYLHTFAVRRDRAGNGIGTAIIEKIACMGRERGLATIRLDCSLSSSRLIAYYEQNGFSSVGITLMNGKMMNLMERPLQDNLPSGL</sequence>
<geneLocation type="plasmid" evidence="2">
    <name>unnamed3</name>
</geneLocation>
<organism evidence="2">
    <name type="scientific">Rhizobium sp. ZPR3</name>
    <dbReference type="NCBI Taxonomy" id="3158967"/>
    <lineage>
        <taxon>Bacteria</taxon>
        <taxon>Pseudomonadati</taxon>
        <taxon>Pseudomonadota</taxon>
        <taxon>Alphaproteobacteria</taxon>
        <taxon>Hyphomicrobiales</taxon>
        <taxon>Rhizobiaceae</taxon>
        <taxon>Rhizobium/Agrobacterium group</taxon>
        <taxon>Rhizobium</taxon>
    </lineage>
</organism>
<reference evidence="2" key="1">
    <citation type="submission" date="2024-06" db="EMBL/GenBank/DDBJ databases">
        <authorList>
            <person name="Li T."/>
            <person name="Gao R."/>
        </authorList>
    </citation>
    <scope>NUCLEOTIDE SEQUENCE</scope>
    <source>
        <strain evidence="2">ZPR3</strain>
        <plasmid evidence="2">unnamed3</plasmid>
    </source>
</reference>
<proteinExistence type="predicted"/>
<dbReference type="Gene3D" id="3.40.630.30">
    <property type="match status" value="1"/>
</dbReference>
<dbReference type="SUPFAM" id="SSF55729">
    <property type="entry name" value="Acyl-CoA N-acyltransferases (Nat)"/>
    <property type="match status" value="1"/>
</dbReference>
<gene>
    <name evidence="2" type="ORF">ABM479_33525</name>
</gene>
<dbReference type="RefSeq" id="WP_349963066.1">
    <property type="nucleotide sequence ID" value="NZ_CP157963.1"/>
</dbReference>
<dbReference type="PROSITE" id="PS51186">
    <property type="entry name" value="GNAT"/>
    <property type="match status" value="1"/>
</dbReference>
<evidence type="ECO:0000259" key="1">
    <source>
        <dbReference type="PROSITE" id="PS51186"/>
    </source>
</evidence>
<dbReference type="InterPro" id="IPR016181">
    <property type="entry name" value="Acyl_CoA_acyltransferase"/>
</dbReference>
<dbReference type="AlphaFoldDB" id="A0AAU7S5W9"/>
<dbReference type="EMBL" id="CP157963">
    <property type="protein sequence ID" value="XBT97816.1"/>
    <property type="molecule type" value="Genomic_DNA"/>
</dbReference>
<dbReference type="InterPro" id="IPR000182">
    <property type="entry name" value="GNAT_dom"/>
</dbReference>
<name>A0AAU7S5W9_9HYPH</name>
<accession>A0AAU7S5W9</accession>
<feature type="domain" description="N-acetyltransferase" evidence="1">
    <location>
        <begin position="8"/>
        <end position="167"/>
    </location>
</feature>
<keyword evidence="2" id="KW-0614">Plasmid</keyword>
<evidence type="ECO:0000313" key="2">
    <source>
        <dbReference type="EMBL" id="XBT97816.1"/>
    </source>
</evidence>